<proteinExistence type="predicted"/>
<reference evidence="3 4" key="1">
    <citation type="submission" date="2019-10" db="EMBL/GenBank/DDBJ databases">
        <title>Rudanella paleaurantiibacter sp. nov., isolated from sludge.</title>
        <authorList>
            <person name="Xu S.Q."/>
        </authorList>
    </citation>
    <scope>NUCLEOTIDE SEQUENCE [LARGE SCALE GENOMIC DNA]</scope>
    <source>
        <strain evidence="3 4">HX-22-17</strain>
    </source>
</reference>
<dbReference type="PROSITE" id="PS51257">
    <property type="entry name" value="PROKAR_LIPOPROTEIN"/>
    <property type="match status" value="1"/>
</dbReference>
<keyword evidence="1" id="KW-0732">Signal</keyword>
<feature type="signal peptide" evidence="1">
    <location>
        <begin position="1"/>
        <end position="23"/>
    </location>
</feature>
<dbReference type="AlphaFoldDB" id="A0A7J5U072"/>
<dbReference type="Pfam" id="PF13313">
    <property type="entry name" value="DUF4082"/>
    <property type="match status" value="1"/>
</dbReference>
<dbReference type="EMBL" id="WELI01000003">
    <property type="protein sequence ID" value="KAB7731146.1"/>
    <property type="molecule type" value="Genomic_DNA"/>
</dbReference>
<feature type="chain" id="PRO_5029573491" evidence="1">
    <location>
        <begin position="24"/>
        <end position="195"/>
    </location>
</feature>
<organism evidence="3 4">
    <name type="scientific">Rudanella paleaurantiibacter</name>
    <dbReference type="NCBI Taxonomy" id="2614655"/>
    <lineage>
        <taxon>Bacteria</taxon>
        <taxon>Pseudomonadati</taxon>
        <taxon>Bacteroidota</taxon>
        <taxon>Cytophagia</taxon>
        <taxon>Cytophagales</taxon>
        <taxon>Cytophagaceae</taxon>
        <taxon>Rudanella</taxon>
    </lineage>
</organism>
<evidence type="ECO:0000256" key="1">
    <source>
        <dbReference type="SAM" id="SignalP"/>
    </source>
</evidence>
<accession>A0A7J5U072</accession>
<protein>
    <submittedName>
        <fullName evidence="3">DUF4082 domain-containing protein</fullName>
    </submittedName>
</protein>
<dbReference type="RefSeq" id="WP_152124129.1">
    <property type="nucleotide sequence ID" value="NZ_WELI01000003.1"/>
</dbReference>
<gene>
    <name evidence="3" type="ORF">F5984_10070</name>
</gene>
<dbReference type="Proteomes" id="UP000488299">
    <property type="component" value="Unassembled WGS sequence"/>
</dbReference>
<feature type="domain" description="DUF4082" evidence="2">
    <location>
        <begin position="48"/>
        <end position="177"/>
    </location>
</feature>
<evidence type="ECO:0000313" key="4">
    <source>
        <dbReference type="Proteomes" id="UP000488299"/>
    </source>
</evidence>
<keyword evidence="4" id="KW-1185">Reference proteome</keyword>
<sequence>MKTTCMYAVLVAGLLSLTTGCSSKEEAAKPAENVLTSFVGGESSLSASVRTSGPWELGLVFSASVAGKITQLGAKMPEPGTYRIIVWDFDTKQVIRQKTVEQTAPDKLTLDNVDPLALTPNKKYLISVNSQSGGVNKKYGVAYKTAGGDFMPFTKGSILVYNACYRNTATPVFPDAVANVKYEAYGFPEFTFIAD</sequence>
<name>A0A7J5U072_9BACT</name>
<evidence type="ECO:0000259" key="2">
    <source>
        <dbReference type="Pfam" id="PF13313"/>
    </source>
</evidence>
<dbReference type="InterPro" id="IPR025141">
    <property type="entry name" value="DUF4082"/>
</dbReference>
<comment type="caution">
    <text evidence="3">The sequence shown here is derived from an EMBL/GenBank/DDBJ whole genome shotgun (WGS) entry which is preliminary data.</text>
</comment>
<evidence type="ECO:0000313" key="3">
    <source>
        <dbReference type="EMBL" id="KAB7731146.1"/>
    </source>
</evidence>